<evidence type="ECO:0000256" key="4">
    <source>
        <dbReference type="ARBA" id="ARBA00023136"/>
    </source>
</evidence>
<feature type="transmembrane region" description="Helical" evidence="6">
    <location>
        <begin position="419"/>
        <end position="435"/>
    </location>
</feature>
<keyword evidence="5" id="KW-0862">Zinc</keyword>
<dbReference type="Proteomes" id="UP000095023">
    <property type="component" value="Unassembled WGS sequence"/>
</dbReference>
<keyword evidence="5" id="KW-0479">Metal-binding</keyword>
<name>A0A1E4TG71_9ASCO</name>
<dbReference type="GO" id="GO:0006882">
    <property type="term" value="P:intracellular zinc ion homeostasis"/>
    <property type="evidence" value="ECO:0007669"/>
    <property type="project" value="TreeGrafter"/>
</dbReference>
<evidence type="ECO:0000256" key="2">
    <source>
        <dbReference type="ARBA" id="ARBA00022692"/>
    </source>
</evidence>
<dbReference type="PANTHER" id="PTHR20855">
    <property type="entry name" value="ADIPOR/PROGESTIN RECEPTOR-RELATED"/>
    <property type="match status" value="1"/>
</dbReference>
<dbReference type="EMBL" id="KV453842">
    <property type="protein sequence ID" value="ODV90719.1"/>
    <property type="molecule type" value="Genomic_DNA"/>
</dbReference>
<sequence>MSTGNSTTTQIGIDSVEGLKERAQALKAMEAKHSEEAHTSQEAVLERLDAFLHSLEQHLDQFEKYGLHKLSDIDREVVTMYQQFSSVRDSCQVQAGEMISRSRSRLDKFIEIGGDATKYAKDSLANRSHEYLHSMEEKLGEFENQVSDIIKKIDMQTEQFNETVRLAFQKYKTALLTIDDLPQDWKENPYILRGYRFCDTSLSCFASIMSLHNETCNIWTHLLGFLGILSIAVYFYPNSEIFAQSTGYDKAIIYMYLTCAMSCLGFSTLWHIYSGIGHIHIKRRAACLDYTGISIQISGSILATQYYAFYCQPVKQLCYMSCTAVLGVIGAYMTSSPTFDLSDNRIIRIAFFVGFALLGLVSVLHLSYERGLSLTMSFFWPVVKSNLWYLYGLVFYGLLIPERFFPGTVFDWIGMSHNFWHIAVFAGVYFGYEAFQQQMAQAEAYSCMI</sequence>
<evidence type="ECO:0000313" key="8">
    <source>
        <dbReference type="Proteomes" id="UP000095023"/>
    </source>
</evidence>
<evidence type="ECO:0008006" key="9">
    <source>
        <dbReference type="Google" id="ProtNLM"/>
    </source>
</evidence>
<feature type="transmembrane region" description="Helical" evidence="6">
    <location>
        <begin position="346"/>
        <end position="366"/>
    </location>
</feature>
<keyword evidence="8" id="KW-1185">Reference proteome</keyword>
<feature type="binding site" evidence="5">
    <location>
        <position position="417"/>
    </location>
    <ligand>
        <name>Zn(2+)</name>
        <dbReference type="ChEBI" id="CHEBI:29105"/>
    </ligand>
</feature>
<feature type="transmembrane region" description="Helical" evidence="6">
    <location>
        <begin position="218"/>
        <end position="239"/>
    </location>
</feature>
<keyword evidence="2 6" id="KW-0812">Transmembrane</keyword>
<protein>
    <recommendedName>
        <fullName evidence="9">HlyIII-domain-containing protein</fullName>
    </recommendedName>
</protein>
<dbReference type="AlphaFoldDB" id="A0A1E4TG71"/>
<feature type="transmembrane region" description="Helical" evidence="6">
    <location>
        <begin position="378"/>
        <end position="399"/>
    </location>
</feature>
<keyword evidence="4 6" id="KW-0472">Membrane</keyword>
<feature type="binding site" evidence="5">
    <location>
        <position position="271"/>
    </location>
    <ligand>
        <name>Zn(2+)</name>
        <dbReference type="ChEBI" id="CHEBI:29105"/>
    </ligand>
</feature>
<reference evidence="8" key="1">
    <citation type="submission" date="2016-02" db="EMBL/GenBank/DDBJ databases">
        <title>Comparative genomics of biotechnologically important yeasts.</title>
        <authorList>
            <consortium name="DOE Joint Genome Institute"/>
            <person name="Riley R."/>
            <person name="Haridas S."/>
            <person name="Wolfe K.H."/>
            <person name="Lopes M.R."/>
            <person name="Hittinger C.T."/>
            <person name="Goker M."/>
            <person name="Salamov A."/>
            <person name="Wisecaver J."/>
            <person name="Long T.M."/>
            <person name="Aerts A.L."/>
            <person name="Barry K."/>
            <person name="Choi C."/>
            <person name="Clum A."/>
            <person name="Coughlan A.Y."/>
            <person name="Deshpande S."/>
            <person name="Douglass A.P."/>
            <person name="Hanson S.J."/>
            <person name="Klenk H.-P."/>
            <person name="Labutti K."/>
            <person name="Lapidus A."/>
            <person name="Lindquist E."/>
            <person name="Lipzen A."/>
            <person name="Meier-Kolthoff J.P."/>
            <person name="Ohm R.A."/>
            <person name="Otillar R.P."/>
            <person name="Pangilinan J."/>
            <person name="Peng Y."/>
            <person name="Rokas A."/>
            <person name="Rosa C.A."/>
            <person name="Scheuner C."/>
            <person name="Sibirny A.A."/>
            <person name="Slot J.C."/>
            <person name="Stielow J.B."/>
            <person name="Sun H."/>
            <person name="Kurtzman C.P."/>
            <person name="Blackwell M."/>
            <person name="Jeffries T.W."/>
            <person name="Grigoriev I.V."/>
        </authorList>
    </citation>
    <scope>NUCLEOTIDE SEQUENCE [LARGE SCALE GENOMIC DNA]</scope>
    <source>
        <strain evidence="8">NRRL Y-17796</strain>
    </source>
</reference>
<dbReference type="GO" id="GO:0038023">
    <property type="term" value="F:signaling receptor activity"/>
    <property type="evidence" value="ECO:0007669"/>
    <property type="project" value="TreeGrafter"/>
</dbReference>
<evidence type="ECO:0000256" key="5">
    <source>
        <dbReference type="PIRSR" id="PIRSR604254-1"/>
    </source>
</evidence>
<dbReference type="PANTHER" id="PTHR20855:SF97">
    <property type="entry name" value="ADIPOR-LIKE RECEPTOR IZH3-RELATED"/>
    <property type="match status" value="1"/>
</dbReference>
<feature type="binding site" evidence="5">
    <location>
        <position position="421"/>
    </location>
    <ligand>
        <name>Zn(2+)</name>
        <dbReference type="ChEBI" id="CHEBI:29105"/>
    </ligand>
</feature>
<evidence type="ECO:0000256" key="3">
    <source>
        <dbReference type="ARBA" id="ARBA00022989"/>
    </source>
</evidence>
<organism evidence="7 8">
    <name type="scientific">Tortispora caseinolytica NRRL Y-17796</name>
    <dbReference type="NCBI Taxonomy" id="767744"/>
    <lineage>
        <taxon>Eukaryota</taxon>
        <taxon>Fungi</taxon>
        <taxon>Dikarya</taxon>
        <taxon>Ascomycota</taxon>
        <taxon>Saccharomycotina</taxon>
        <taxon>Trigonopsidomycetes</taxon>
        <taxon>Trigonopsidales</taxon>
        <taxon>Trigonopsidaceae</taxon>
        <taxon>Tortispora</taxon>
    </lineage>
</organism>
<keyword evidence="3 6" id="KW-1133">Transmembrane helix</keyword>
<dbReference type="Pfam" id="PF03006">
    <property type="entry name" value="HlyIII"/>
    <property type="match status" value="1"/>
</dbReference>
<evidence type="ECO:0000256" key="6">
    <source>
        <dbReference type="SAM" id="Phobius"/>
    </source>
</evidence>
<dbReference type="GO" id="GO:0046872">
    <property type="term" value="F:metal ion binding"/>
    <property type="evidence" value="ECO:0007669"/>
    <property type="project" value="UniProtKB-KW"/>
</dbReference>
<feature type="transmembrane region" description="Helical" evidence="6">
    <location>
        <begin position="251"/>
        <end position="273"/>
    </location>
</feature>
<proteinExistence type="predicted"/>
<evidence type="ECO:0000256" key="1">
    <source>
        <dbReference type="ARBA" id="ARBA00004141"/>
    </source>
</evidence>
<gene>
    <name evidence="7" type="ORF">CANCADRAFT_31593</name>
</gene>
<dbReference type="GO" id="GO:0016020">
    <property type="term" value="C:membrane"/>
    <property type="evidence" value="ECO:0007669"/>
    <property type="project" value="UniProtKB-SubCell"/>
</dbReference>
<accession>A0A1E4TG71</accession>
<comment type="subcellular location">
    <subcellularLocation>
        <location evidence="1">Membrane</location>
        <topology evidence="1">Multi-pass membrane protein</topology>
    </subcellularLocation>
</comment>
<dbReference type="InterPro" id="IPR004254">
    <property type="entry name" value="AdipoR/HlyIII-related"/>
</dbReference>
<evidence type="ECO:0000313" key="7">
    <source>
        <dbReference type="EMBL" id="ODV90719.1"/>
    </source>
</evidence>
<feature type="transmembrane region" description="Helical" evidence="6">
    <location>
        <begin position="317"/>
        <end position="334"/>
    </location>
</feature>
<dbReference type="OrthoDB" id="5585746at2759"/>